<feature type="transmembrane region" description="Helical" evidence="9">
    <location>
        <begin position="202"/>
        <end position="226"/>
    </location>
</feature>
<keyword evidence="4" id="KW-0547">Nucleotide-binding</keyword>
<dbReference type="RefSeq" id="WP_009481721.1">
    <property type="nucleotide sequence ID" value="NZ_BAFE01000027.1"/>
</dbReference>
<dbReference type="SUPFAM" id="SSF82866">
    <property type="entry name" value="Multidrug efflux transporter AcrB transmembrane domain"/>
    <property type="match status" value="2"/>
</dbReference>
<dbReference type="STRING" id="1089455.MOPEL_029_01040"/>
<keyword evidence="13" id="KW-1185">Reference proteome</keyword>
<feature type="transmembrane region" description="Helical" evidence="9">
    <location>
        <begin position="629"/>
        <end position="651"/>
    </location>
</feature>
<evidence type="ECO:0000256" key="3">
    <source>
        <dbReference type="ARBA" id="ARBA00022692"/>
    </source>
</evidence>
<evidence type="ECO:0000313" key="13">
    <source>
        <dbReference type="Proteomes" id="UP000004367"/>
    </source>
</evidence>
<name>H5UQ18_9MICO</name>
<feature type="domain" description="ABC transporter" evidence="11">
    <location>
        <begin position="731"/>
        <end position="992"/>
    </location>
</feature>
<dbReference type="InterPro" id="IPR004869">
    <property type="entry name" value="MMPL_dom"/>
</dbReference>
<dbReference type="eggNOG" id="COG2409">
    <property type="taxonomic scope" value="Bacteria"/>
</dbReference>
<feature type="transmembrane region" description="Helical" evidence="9">
    <location>
        <begin position="232"/>
        <end position="252"/>
    </location>
</feature>
<dbReference type="Pfam" id="PF00005">
    <property type="entry name" value="ABC_tran"/>
    <property type="match status" value="1"/>
</dbReference>
<dbReference type="InterPro" id="IPR003593">
    <property type="entry name" value="AAA+_ATPase"/>
</dbReference>
<dbReference type="EMBL" id="BAFE01000027">
    <property type="protein sequence ID" value="GAB47823.1"/>
    <property type="molecule type" value="Genomic_DNA"/>
</dbReference>
<evidence type="ECO:0000256" key="8">
    <source>
        <dbReference type="SAM" id="MobiDB-lite"/>
    </source>
</evidence>
<evidence type="ECO:0000259" key="11">
    <source>
        <dbReference type="PROSITE" id="PS50893"/>
    </source>
</evidence>
<feature type="transmembrane region" description="Helical" evidence="9">
    <location>
        <begin position="308"/>
        <end position="333"/>
    </location>
</feature>
<feature type="transmembrane region" description="Helical" evidence="9">
    <location>
        <begin position="663"/>
        <end position="687"/>
    </location>
</feature>
<feature type="transmembrane region" description="Helical" evidence="9">
    <location>
        <begin position="354"/>
        <end position="379"/>
    </location>
</feature>
<dbReference type="PANTHER" id="PTHR33406">
    <property type="entry name" value="MEMBRANE PROTEIN MJ1562-RELATED"/>
    <property type="match status" value="1"/>
</dbReference>
<sequence length="1147" mass="119684">MSSSLFELGRFCYRHAGRVIGAWLVVLALLGIAAGVIGEGTSEVYEVPGSQGQEALDSLQGRFPELSGAAGQIVVVAPEGRTATDSGTRADVDALVSRLEKVDGVSEVADPYDDGIEGALSDDGRAALVNVQLDGQAVDVTDETRDALTDSVGPLRRKGYTAEVGGSAFMSPPPTISFLEVVGLVVAMIVLYVMFRSLRAAALPLVSALAGAGATGAVIMTVTAAVDVPGTAPLLALMIGVAVGIDYALFILARHREQLAGGSDPEESAALSIATAGGAVVFAGLTVLIALLGLSLAGLPFLSTMGVAASGGVAIAVLSAITLLPALMGRLGARLVPRGARDGDGTHHSRWAHGWVRAVTAAPLVTVVLVTAALVALSVPALDLRLALPDNGSMALTESPRREYDLVAEHFGPGDNGPLLVTADIIDSDDPLALMDDLEEEIAAVPGVERVTLSTPNRKADTGVVVAIPETGPTDARTADLVRDLRDRLPSLEKKYDTKLAVTGHTAIQIDVSDRLARATLPFALVVMGLSLLLLTIVFRSLLVPLTATLGFVLSTTAAFGVIAGVFEHGWFSDVFGVTRLGPVISFMPIIVMGVLFGLAMDYQVFLVSRMREAHVRGASPKDAVVRGFTSSGPVVAAAAAIMVAVFASFVPHGDANLKPIALGLAVGVLLDAFVVRMIFIPAALALCGRHTWEFPAVLDRTLPHMDVEGGVVHDHLERNREVREHPNRVVEARGVTIRGGRGVVVSDLDLAFDEPGVCLVQGPDGSGKTSILLALAGRMPFEQGVVEVAGYLLPEQAAAVQRRVALAEMHGINDLDDALTVAGHIAERLSARTLMPWARRRDIDRVMNRFTAALVAAREVKGAVVPRTQIDPTWYVGDLNSVERELLGVVLALVEQPRVLVLDENGELRSEADRWAVVAGVGHLVRSARETGQTVSVIGASTEPMAREHIAHLAGVPVEEVTIVEVGRHQVGGDAEPRGARRPVTAPAPGVGPGAGAASGAAFGTWSDFWEGRGDDPAAEGRRRPAPEEAPAAAASGDATPGNAGDLPRVDEGGDTRRHEGFDTATRPFTGTPLVHVHDTREEGSDEAPTRVVHTVHGIPDATRVHDVPAGSAPEAEAGQPVHGGDAHGDEAAPDDTHDHSPKVTP</sequence>
<feature type="compositionally biased region" description="Low complexity" evidence="8">
    <location>
        <begin position="1030"/>
        <end position="1045"/>
    </location>
</feature>
<dbReference type="GO" id="GO:0016887">
    <property type="term" value="F:ATP hydrolysis activity"/>
    <property type="evidence" value="ECO:0007669"/>
    <property type="project" value="InterPro"/>
</dbReference>
<feature type="transmembrane region" description="Helical" evidence="9">
    <location>
        <begin position="546"/>
        <end position="567"/>
    </location>
</feature>
<dbReference type="PANTHER" id="PTHR33406:SF13">
    <property type="entry name" value="MEMBRANE PROTEIN YDFJ"/>
    <property type="match status" value="1"/>
</dbReference>
<dbReference type="InterPro" id="IPR027417">
    <property type="entry name" value="P-loop_NTPase"/>
</dbReference>
<feature type="transmembrane region" description="Helical" evidence="9">
    <location>
        <begin position="587"/>
        <end position="608"/>
    </location>
</feature>
<protein>
    <recommendedName>
        <fullName evidence="14">SSD domain-containing protein</fullName>
    </recommendedName>
</protein>
<dbReference type="Gene3D" id="1.20.1640.10">
    <property type="entry name" value="Multidrug efflux transporter AcrB transmembrane domain"/>
    <property type="match status" value="2"/>
</dbReference>
<evidence type="ECO:0000256" key="4">
    <source>
        <dbReference type="ARBA" id="ARBA00022741"/>
    </source>
</evidence>
<keyword evidence="3 9" id="KW-0812">Transmembrane</keyword>
<keyword evidence="7 9" id="KW-0472">Membrane</keyword>
<dbReference type="Pfam" id="PF03176">
    <property type="entry name" value="MMPL"/>
    <property type="match status" value="2"/>
</dbReference>
<dbReference type="Proteomes" id="UP000004367">
    <property type="component" value="Unassembled WGS sequence"/>
</dbReference>
<evidence type="ECO:0000256" key="1">
    <source>
        <dbReference type="ARBA" id="ARBA00004651"/>
    </source>
</evidence>
<dbReference type="Gene3D" id="3.40.50.300">
    <property type="entry name" value="P-loop containing nucleotide triphosphate hydrolases"/>
    <property type="match status" value="1"/>
</dbReference>
<dbReference type="OrthoDB" id="7051771at2"/>
<accession>H5UQ18</accession>
<evidence type="ECO:0000256" key="6">
    <source>
        <dbReference type="ARBA" id="ARBA00022989"/>
    </source>
</evidence>
<evidence type="ECO:0000259" key="10">
    <source>
        <dbReference type="PROSITE" id="PS50156"/>
    </source>
</evidence>
<keyword evidence="6 9" id="KW-1133">Transmembrane helix</keyword>
<dbReference type="AlphaFoldDB" id="H5UQ18"/>
<dbReference type="PROSITE" id="PS50893">
    <property type="entry name" value="ABC_TRANSPORTER_2"/>
    <property type="match status" value="1"/>
</dbReference>
<feature type="region of interest" description="Disordered" evidence="8">
    <location>
        <begin position="971"/>
        <end position="1147"/>
    </location>
</feature>
<evidence type="ECO:0000256" key="2">
    <source>
        <dbReference type="ARBA" id="ARBA00022475"/>
    </source>
</evidence>
<keyword evidence="5" id="KW-0067">ATP-binding</keyword>
<comment type="caution">
    <text evidence="12">The sequence shown here is derived from an EMBL/GenBank/DDBJ whole genome shotgun (WGS) entry which is preliminary data.</text>
</comment>
<dbReference type="SUPFAM" id="SSF52540">
    <property type="entry name" value="P-loop containing nucleoside triphosphate hydrolases"/>
    <property type="match status" value="1"/>
</dbReference>
<feature type="transmembrane region" description="Helical" evidence="9">
    <location>
        <begin position="273"/>
        <end position="302"/>
    </location>
</feature>
<evidence type="ECO:0000313" key="12">
    <source>
        <dbReference type="EMBL" id="GAB47823.1"/>
    </source>
</evidence>
<feature type="domain" description="SSD" evidence="10">
    <location>
        <begin position="205"/>
        <end position="330"/>
    </location>
</feature>
<evidence type="ECO:0000256" key="7">
    <source>
        <dbReference type="ARBA" id="ARBA00023136"/>
    </source>
</evidence>
<reference evidence="12 13" key="1">
    <citation type="submission" date="2012-02" db="EMBL/GenBank/DDBJ databases">
        <title>Whole genome shotgun sequence of Mobilicoccus pelagius NBRC 104925.</title>
        <authorList>
            <person name="Yoshida Y."/>
            <person name="Hosoyama A."/>
            <person name="Tsuchikane K."/>
            <person name="Katsumata H."/>
            <person name="Yamazaki S."/>
            <person name="Fujita N."/>
        </authorList>
    </citation>
    <scope>NUCLEOTIDE SEQUENCE [LARGE SCALE GENOMIC DNA]</scope>
    <source>
        <strain evidence="12 13">NBRC 104925</strain>
    </source>
</reference>
<comment type="subcellular location">
    <subcellularLocation>
        <location evidence="1">Cell membrane</location>
        <topology evidence="1">Multi-pass membrane protein</topology>
    </subcellularLocation>
</comment>
<proteinExistence type="predicted"/>
<dbReference type="InterPro" id="IPR003439">
    <property type="entry name" value="ABC_transporter-like_ATP-bd"/>
</dbReference>
<keyword evidence="2" id="KW-1003">Cell membrane</keyword>
<evidence type="ECO:0008006" key="14">
    <source>
        <dbReference type="Google" id="ProtNLM"/>
    </source>
</evidence>
<feature type="transmembrane region" description="Helical" evidence="9">
    <location>
        <begin position="20"/>
        <end position="38"/>
    </location>
</feature>
<dbReference type="InterPro" id="IPR000731">
    <property type="entry name" value="SSD"/>
</dbReference>
<dbReference type="InterPro" id="IPR050545">
    <property type="entry name" value="Mycobact_MmpL"/>
</dbReference>
<organism evidence="12 13">
    <name type="scientific">Mobilicoccus pelagius NBRC 104925</name>
    <dbReference type="NCBI Taxonomy" id="1089455"/>
    <lineage>
        <taxon>Bacteria</taxon>
        <taxon>Bacillati</taxon>
        <taxon>Actinomycetota</taxon>
        <taxon>Actinomycetes</taxon>
        <taxon>Micrococcales</taxon>
        <taxon>Dermatophilaceae</taxon>
        <taxon>Mobilicoccus</taxon>
    </lineage>
</organism>
<feature type="transmembrane region" description="Helical" evidence="9">
    <location>
        <begin position="521"/>
        <end position="539"/>
    </location>
</feature>
<feature type="compositionally biased region" description="Basic and acidic residues" evidence="8">
    <location>
        <begin position="1126"/>
        <end position="1147"/>
    </location>
</feature>
<dbReference type="GO" id="GO:0005524">
    <property type="term" value="F:ATP binding"/>
    <property type="evidence" value="ECO:0007669"/>
    <property type="project" value="UniProtKB-KW"/>
</dbReference>
<evidence type="ECO:0000256" key="5">
    <source>
        <dbReference type="ARBA" id="ARBA00022840"/>
    </source>
</evidence>
<feature type="transmembrane region" description="Helical" evidence="9">
    <location>
        <begin position="176"/>
        <end position="195"/>
    </location>
</feature>
<feature type="compositionally biased region" description="Basic and acidic residues" evidence="8">
    <location>
        <begin position="1049"/>
        <end position="1063"/>
    </location>
</feature>
<dbReference type="PROSITE" id="PS50156">
    <property type="entry name" value="SSD"/>
    <property type="match status" value="1"/>
</dbReference>
<gene>
    <name evidence="12" type="ORF">MOPEL_029_01040</name>
</gene>
<feature type="compositionally biased region" description="Basic and acidic residues" evidence="8">
    <location>
        <begin position="1011"/>
        <end position="1028"/>
    </location>
</feature>
<dbReference type="GO" id="GO:0005886">
    <property type="term" value="C:plasma membrane"/>
    <property type="evidence" value="ECO:0007669"/>
    <property type="project" value="UniProtKB-SubCell"/>
</dbReference>
<dbReference type="SMART" id="SM00382">
    <property type="entry name" value="AAA"/>
    <property type="match status" value="1"/>
</dbReference>
<evidence type="ECO:0000256" key="9">
    <source>
        <dbReference type="SAM" id="Phobius"/>
    </source>
</evidence>